<feature type="region of interest" description="Disordered" evidence="1">
    <location>
        <begin position="149"/>
        <end position="176"/>
    </location>
</feature>
<dbReference type="Proteomes" id="UP001633002">
    <property type="component" value="Unassembled WGS sequence"/>
</dbReference>
<comment type="caution">
    <text evidence="2">The sequence shown here is derived from an EMBL/GenBank/DDBJ whole genome shotgun (WGS) entry which is preliminary data.</text>
</comment>
<feature type="compositionally biased region" description="Polar residues" evidence="1">
    <location>
        <begin position="1"/>
        <end position="23"/>
    </location>
</feature>
<dbReference type="AlphaFoldDB" id="A0ABD3HZM8"/>
<name>A0ABD3HZM8_9MARC</name>
<feature type="compositionally biased region" description="Basic and acidic residues" evidence="1">
    <location>
        <begin position="276"/>
        <end position="292"/>
    </location>
</feature>
<evidence type="ECO:0000313" key="2">
    <source>
        <dbReference type="EMBL" id="KAL3696928.1"/>
    </source>
</evidence>
<organism evidence="2 3">
    <name type="scientific">Riccia sorocarpa</name>
    <dbReference type="NCBI Taxonomy" id="122646"/>
    <lineage>
        <taxon>Eukaryota</taxon>
        <taxon>Viridiplantae</taxon>
        <taxon>Streptophyta</taxon>
        <taxon>Embryophyta</taxon>
        <taxon>Marchantiophyta</taxon>
        <taxon>Marchantiopsida</taxon>
        <taxon>Marchantiidae</taxon>
        <taxon>Marchantiales</taxon>
        <taxon>Ricciaceae</taxon>
        <taxon>Riccia</taxon>
    </lineage>
</organism>
<reference evidence="2 3" key="1">
    <citation type="submission" date="2024-09" db="EMBL/GenBank/DDBJ databases">
        <title>Chromosome-scale assembly of Riccia sorocarpa.</title>
        <authorList>
            <person name="Paukszto L."/>
        </authorList>
    </citation>
    <scope>NUCLEOTIDE SEQUENCE [LARGE SCALE GENOMIC DNA]</scope>
    <source>
        <strain evidence="2">LP-2024</strain>
        <tissue evidence="2">Aerial parts of the thallus</tissue>
    </source>
</reference>
<feature type="region of interest" description="Disordered" evidence="1">
    <location>
        <begin position="270"/>
        <end position="292"/>
    </location>
</feature>
<gene>
    <name evidence="2" type="ORF">R1sor_011004</name>
</gene>
<sequence>MTPNYATDDTNSTLRISESSLPGRSQPKLITRSIRSSSYLPSTRTWQMTVSEEEDIEGNSFHRRTPSGKQKVVQCKKHVHKDVHRQGLAPTGHTRIKDGRADDKKFEQADFVYDTSDSRLLQQSATAIRCIASGRSPPVQPMRFHLKDRRYDSRQEATGMDDEGDQFSEPRSDEFQVNHEKFETSSLPETENSESLKCSSLVEEAVVVLSEDQAGFKQGKCYRSSAEGRLELGSKAASCRQKVVELKPEFKKGDKTLIKLPKISREVSKHNTTGKELVEGNERAEGGDTLSEKRRTSVVDLLGRFIRSRIGSEEKTDVGPNDNEIRCGSCYTSDAVLQNPGLQSPRSKRAGDNPTPDPTSSTDKQAEGNCKQGRLEMKGPVLTVGEDRETSSAADNDEEELDTTENWHLGTFDISLLHLVNDLEVEETVSWNQVHTQTPFGNSSSKKYDKGRKPWVLGHGQAYTLGRLFQAKRSTGIKQFR</sequence>
<dbReference type="EMBL" id="JBJQOH010000002">
    <property type="protein sequence ID" value="KAL3696928.1"/>
    <property type="molecule type" value="Genomic_DNA"/>
</dbReference>
<proteinExistence type="predicted"/>
<feature type="region of interest" description="Disordered" evidence="1">
    <location>
        <begin position="1"/>
        <end position="28"/>
    </location>
</feature>
<keyword evidence="3" id="KW-1185">Reference proteome</keyword>
<protein>
    <submittedName>
        <fullName evidence="2">Uncharacterized protein</fullName>
    </submittedName>
</protein>
<feature type="compositionally biased region" description="Polar residues" evidence="1">
    <location>
        <begin position="336"/>
        <end position="345"/>
    </location>
</feature>
<feature type="region of interest" description="Disordered" evidence="1">
    <location>
        <begin position="336"/>
        <end position="402"/>
    </location>
</feature>
<accession>A0ABD3HZM8</accession>
<evidence type="ECO:0000313" key="3">
    <source>
        <dbReference type="Proteomes" id="UP001633002"/>
    </source>
</evidence>
<evidence type="ECO:0000256" key="1">
    <source>
        <dbReference type="SAM" id="MobiDB-lite"/>
    </source>
</evidence>